<comment type="caution">
    <text evidence="1">The sequence shown here is derived from an EMBL/GenBank/DDBJ whole genome shotgun (WGS) entry which is preliminary data.</text>
</comment>
<proteinExistence type="predicted"/>
<evidence type="ECO:0000313" key="1">
    <source>
        <dbReference type="EMBL" id="NIJ52418.1"/>
    </source>
</evidence>
<gene>
    <name evidence="1" type="ORF">FHS68_001588</name>
</gene>
<accession>A0ABX0UHC5</accession>
<dbReference type="Proteomes" id="UP001179181">
    <property type="component" value="Unassembled WGS sequence"/>
</dbReference>
<evidence type="ECO:0000313" key="2">
    <source>
        <dbReference type="Proteomes" id="UP001179181"/>
    </source>
</evidence>
<name>A0ABX0UHC5_9BACT</name>
<evidence type="ECO:0008006" key="3">
    <source>
        <dbReference type="Google" id="ProtNLM"/>
    </source>
</evidence>
<protein>
    <recommendedName>
        <fullName evidence="3">DUF5672 domain-containing protein</fullName>
    </recommendedName>
</protein>
<reference evidence="1 2" key="1">
    <citation type="submission" date="2020-03" db="EMBL/GenBank/DDBJ databases">
        <title>Genomic Encyclopedia of Type Strains, Phase IV (KMG-IV): sequencing the most valuable type-strain genomes for metagenomic binning, comparative biology and taxonomic classification.</title>
        <authorList>
            <person name="Goeker M."/>
        </authorList>
    </citation>
    <scope>NUCLEOTIDE SEQUENCE [LARGE SCALE GENOMIC DNA]</scope>
    <source>
        <strain evidence="1 2">DSM 102865</strain>
    </source>
</reference>
<sequence>MIKTDVCVIYYGKPYQTIISILTLLKYSRHNINKLYITVERRQPFDKFGDIYQIIKEIRPLIEIDLYFPRYFYQLGGLDYERTRNDSVYRWQIPYQYALDNATSEYLFIMHNDMVFHKDMIGDMMPVITSDDSIAGTGSIGQCWSCPGFSARVCHGSKFHEFIPTQAEALELHEQYNTPRKEKDIEVIQTGRFYPMPECRLNEYACMIKLSTYRKETLPKGNNVCFGGNWGFTADLGTGWFYQMVNQGYKFKHFVLEDYALHSTFNPIGQGIQAYSKEDNYNLSEANALKYLIENFQTDASLDLGYKLLSRLRFAQGKLAKKQDLYEHKVKKAFRLIFKR</sequence>
<dbReference type="EMBL" id="JAASQJ010000002">
    <property type="protein sequence ID" value="NIJ52418.1"/>
    <property type="molecule type" value="Genomic_DNA"/>
</dbReference>
<keyword evidence="2" id="KW-1185">Reference proteome</keyword>
<dbReference type="RefSeq" id="WP_167268874.1">
    <property type="nucleotide sequence ID" value="NZ_JAASQJ010000002.1"/>
</dbReference>
<organism evidence="1 2">
    <name type="scientific">Dyadobacter arcticus</name>
    <dbReference type="NCBI Taxonomy" id="1078754"/>
    <lineage>
        <taxon>Bacteria</taxon>
        <taxon>Pseudomonadati</taxon>
        <taxon>Bacteroidota</taxon>
        <taxon>Cytophagia</taxon>
        <taxon>Cytophagales</taxon>
        <taxon>Spirosomataceae</taxon>
        <taxon>Dyadobacter</taxon>
    </lineage>
</organism>